<accession>A0A5P9NI89</accession>
<dbReference type="RefSeq" id="WP_152661361.1">
    <property type="nucleotide sequence ID" value="NZ_CP036422.1"/>
</dbReference>
<keyword evidence="7 9" id="KW-0413">Isomerase</keyword>
<evidence type="ECO:0000256" key="9">
    <source>
        <dbReference type="HAMAP-Rule" id="MF_01201"/>
    </source>
</evidence>
<sequence length="360" mass="39020">MRANQARLDLDALRHNLAHARSLAPAAKAMCVVKANGYGHGALTIARALEPLTDALAVACIEEALELRSGGITCPILLLEGVFEANELPLASEQNFWLMIDNRQQLEWLEQAELATPVTCWLKIDTGMHRLGVVAEDAAEFHERLMACANRTGELVTCTHFASADELDNNQTERQISLFNKITADFSGPRSAANSPGVLGWPDAHYEWIRPGYMLYGNSPFPKPHPNTEALLPVMTLASAVISIRDVEAGEAVGYAASWTAERPSKIATVCIGYGDGYPRLATNGTPVLVNGRRAPLAGRVSMDMITIDVTDLDDVSIGDEVVLWGPELTAGEVATHAQTIGYELTTRMPERTPRVIIAP</sequence>
<evidence type="ECO:0000256" key="2">
    <source>
        <dbReference type="ARBA" id="ARBA00001933"/>
    </source>
</evidence>
<evidence type="ECO:0000256" key="3">
    <source>
        <dbReference type="ARBA" id="ARBA00004752"/>
    </source>
</evidence>
<dbReference type="HAMAP" id="MF_01201">
    <property type="entry name" value="Ala_racemase"/>
    <property type="match status" value="1"/>
</dbReference>
<feature type="active site" description="Proton acceptor; specific for L-alanine" evidence="9">
    <location>
        <position position="255"/>
    </location>
</feature>
<dbReference type="Gene3D" id="2.40.37.10">
    <property type="entry name" value="Lyase, Ornithine Decarboxylase, Chain A, domain 1"/>
    <property type="match status" value="1"/>
</dbReference>
<dbReference type="InterPro" id="IPR009006">
    <property type="entry name" value="Ala_racemase/Decarboxylase_C"/>
</dbReference>
<dbReference type="GO" id="GO:0030632">
    <property type="term" value="P:D-alanine biosynthetic process"/>
    <property type="evidence" value="ECO:0007669"/>
    <property type="project" value="UniProtKB-UniRule"/>
</dbReference>
<dbReference type="EMBL" id="CP036422">
    <property type="protein sequence ID" value="QFU75255.1"/>
    <property type="molecule type" value="Genomic_DNA"/>
</dbReference>
<comment type="pathway">
    <text evidence="8 9">Amino-acid biosynthesis; D-alanine biosynthesis; D-alanine from L-alanine: step 1/1.</text>
</comment>
<dbReference type="InterPro" id="IPR029066">
    <property type="entry name" value="PLP-binding_barrel"/>
</dbReference>
<dbReference type="PANTHER" id="PTHR30511">
    <property type="entry name" value="ALANINE RACEMASE"/>
    <property type="match status" value="1"/>
</dbReference>
<dbReference type="SMART" id="SM01005">
    <property type="entry name" value="Ala_racemase_C"/>
    <property type="match status" value="1"/>
</dbReference>
<dbReference type="GO" id="GO:0030170">
    <property type="term" value="F:pyridoxal phosphate binding"/>
    <property type="evidence" value="ECO:0007669"/>
    <property type="project" value="UniProtKB-UniRule"/>
</dbReference>
<organism evidence="13 14">
    <name type="scientific">Halioglobus maricola</name>
    <dbReference type="NCBI Taxonomy" id="2601894"/>
    <lineage>
        <taxon>Bacteria</taxon>
        <taxon>Pseudomonadati</taxon>
        <taxon>Pseudomonadota</taxon>
        <taxon>Gammaproteobacteria</taxon>
        <taxon>Cellvibrionales</taxon>
        <taxon>Halieaceae</taxon>
        <taxon>Halioglobus</taxon>
    </lineage>
</organism>
<feature type="binding site" evidence="9 11">
    <location>
        <position position="130"/>
    </location>
    <ligand>
        <name>substrate</name>
    </ligand>
</feature>
<evidence type="ECO:0000256" key="8">
    <source>
        <dbReference type="ARBA" id="ARBA00037912"/>
    </source>
</evidence>
<feature type="binding site" evidence="9 11">
    <location>
        <position position="303"/>
    </location>
    <ligand>
        <name>substrate</name>
    </ligand>
</feature>
<dbReference type="Proteomes" id="UP000326287">
    <property type="component" value="Chromosome"/>
</dbReference>
<comment type="cofactor">
    <cofactor evidence="2 9 10">
        <name>pyridoxal 5'-phosphate</name>
        <dbReference type="ChEBI" id="CHEBI:597326"/>
    </cofactor>
</comment>
<evidence type="ECO:0000256" key="6">
    <source>
        <dbReference type="ARBA" id="ARBA00022898"/>
    </source>
</evidence>
<dbReference type="PANTHER" id="PTHR30511:SF4">
    <property type="entry name" value="ALANINE RACEMASE, BIOSYNTHETIC"/>
    <property type="match status" value="1"/>
</dbReference>
<gene>
    <name evidence="13" type="primary">alr</name>
    <name evidence="13" type="ORF">EY643_06095</name>
</gene>
<dbReference type="Gene3D" id="3.20.20.10">
    <property type="entry name" value="Alanine racemase"/>
    <property type="match status" value="1"/>
</dbReference>
<dbReference type="CDD" id="cd06827">
    <property type="entry name" value="PLPDE_III_AR_proteobact"/>
    <property type="match status" value="1"/>
</dbReference>
<dbReference type="KEGG" id="halc:EY643_06095"/>
<comment type="similarity">
    <text evidence="4 9">Belongs to the alanine racemase family.</text>
</comment>
<reference evidence="13 14" key="1">
    <citation type="submission" date="2019-02" db="EMBL/GenBank/DDBJ databases">
        <authorList>
            <person name="Li S.-H."/>
        </authorList>
    </citation>
    <scope>NUCLEOTIDE SEQUENCE [LARGE SCALE GENOMIC DNA]</scope>
    <source>
        <strain evidence="13 14">IMCC14385</strain>
    </source>
</reference>
<dbReference type="InterPro" id="IPR020622">
    <property type="entry name" value="Ala_racemase_pyridoxalP-BS"/>
</dbReference>
<name>A0A5P9NI89_9GAMM</name>
<comment type="function">
    <text evidence="9">Catalyzes the interconversion of L-alanine and D-alanine. May also act on other amino acids.</text>
</comment>
<dbReference type="PRINTS" id="PR00992">
    <property type="entry name" value="ALARACEMASE"/>
</dbReference>
<dbReference type="SUPFAM" id="SSF51419">
    <property type="entry name" value="PLP-binding barrel"/>
    <property type="match status" value="1"/>
</dbReference>
<keyword evidence="14" id="KW-1185">Reference proteome</keyword>
<evidence type="ECO:0000313" key="13">
    <source>
        <dbReference type="EMBL" id="QFU75255.1"/>
    </source>
</evidence>
<feature type="domain" description="Alanine racemase C-terminal" evidence="12">
    <location>
        <begin position="234"/>
        <end position="358"/>
    </location>
</feature>
<dbReference type="OrthoDB" id="9813814at2"/>
<dbReference type="AlphaFoldDB" id="A0A5P9NI89"/>
<dbReference type="InterPro" id="IPR011079">
    <property type="entry name" value="Ala_racemase_C"/>
</dbReference>
<protein>
    <recommendedName>
        <fullName evidence="5 9">Alanine racemase</fullName>
        <ecNumber evidence="5 9">5.1.1.1</ecNumber>
    </recommendedName>
</protein>
<dbReference type="PROSITE" id="PS00395">
    <property type="entry name" value="ALANINE_RACEMASE"/>
    <property type="match status" value="1"/>
</dbReference>
<evidence type="ECO:0000256" key="4">
    <source>
        <dbReference type="ARBA" id="ARBA00007880"/>
    </source>
</evidence>
<dbReference type="UniPathway" id="UPA00042">
    <property type="reaction ID" value="UER00497"/>
</dbReference>
<dbReference type="FunFam" id="3.20.20.10:FF:000002">
    <property type="entry name" value="Alanine racemase"/>
    <property type="match status" value="1"/>
</dbReference>
<evidence type="ECO:0000256" key="7">
    <source>
        <dbReference type="ARBA" id="ARBA00023235"/>
    </source>
</evidence>
<dbReference type="EC" id="5.1.1.1" evidence="5 9"/>
<evidence type="ECO:0000256" key="10">
    <source>
        <dbReference type="PIRSR" id="PIRSR600821-50"/>
    </source>
</evidence>
<keyword evidence="6 9" id="KW-0663">Pyridoxal phosphate</keyword>
<dbReference type="GO" id="GO:0005829">
    <property type="term" value="C:cytosol"/>
    <property type="evidence" value="ECO:0007669"/>
    <property type="project" value="TreeGrafter"/>
</dbReference>
<feature type="modified residue" description="N6-(pyridoxal phosphate)lysine" evidence="9 10">
    <location>
        <position position="34"/>
    </location>
</feature>
<dbReference type="Pfam" id="PF01168">
    <property type="entry name" value="Ala_racemase_N"/>
    <property type="match status" value="1"/>
</dbReference>
<evidence type="ECO:0000313" key="14">
    <source>
        <dbReference type="Proteomes" id="UP000326287"/>
    </source>
</evidence>
<evidence type="ECO:0000259" key="12">
    <source>
        <dbReference type="SMART" id="SM01005"/>
    </source>
</evidence>
<evidence type="ECO:0000256" key="5">
    <source>
        <dbReference type="ARBA" id="ARBA00013089"/>
    </source>
</evidence>
<comment type="catalytic activity">
    <reaction evidence="1 9">
        <text>L-alanine = D-alanine</text>
        <dbReference type="Rhea" id="RHEA:20249"/>
        <dbReference type="ChEBI" id="CHEBI:57416"/>
        <dbReference type="ChEBI" id="CHEBI:57972"/>
        <dbReference type="EC" id="5.1.1.1"/>
    </reaction>
</comment>
<proteinExistence type="inferred from homology"/>
<evidence type="ECO:0000256" key="1">
    <source>
        <dbReference type="ARBA" id="ARBA00000316"/>
    </source>
</evidence>
<comment type="pathway">
    <text evidence="3">Cell wall biogenesis; peptidoglycan biosynthesis.</text>
</comment>
<dbReference type="InterPro" id="IPR000821">
    <property type="entry name" value="Ala_racemase"/>
</dbReference>
<feature type="active site" description="Proton acceptor; specific for D-alanine" evidence="9">
    <location>
        <position position="34"/>
    </location>
</feature>
<evidence type="ECO:0000256" key="11">
    <source>
        <dbReference type="PIRSR" id="PIRSR600821-52"/>
    </source>
</evidence>
<dbReference type="GO" id="GO:0008784">
    <property type="term" value="F:alanine racemase activity"/>
    <property type="evidence" value="ECO:0007669"/>
    <property type="project" value="UniProtKB-UniRule"/>
</dbReference>
<dbReference type="Pfam" id="PF00842">
    <property type="entry name" value="Ala_racemase_C"/>
    <property type="match status" value="1"/>
</dbReference>
<dbReference type="SUPFAM" id="SSF50621">
    <property type="entry name" value="Alanine racemase C-terminal domain-like"/>
    <property type="match status" value="1"/>
</dbReference>
<dbReference type="InterPro" id="IPR001608">
    <property type="entry name" value="Ala_racemase_N"/>
</dbReference>
<dbReference type="NCBIfam" id="TIGR00492">
    <property type="entry name" value="alr"/>
    <property type="match status" value="1"/>
</dbReference>